<evidence type="ECO:0000313" key="1">
    <source>
        <dbReference type="EMBL" id="MDJ1502280.1"/>
    </source>
</evidence>
<keyword evidence="2" id="KW-1185">Reference proteome</keyword>
<comment type="caution">
    <text evidence="1">The sequence shown here is derived from an EMBL/GenBank/DDBJ whole genome shotgun (WGS) entry which is preliminary data.</text>
</comment>
<proteinExistence type="predicted"/>
<reference evidence="1" key="1">
    <citation type="submission" date="2023-05" db="EMBL/GenBank/DDBJ databases">
        <authorList>
            <person name="Zhang X."/>
        </authorList>
    </citation>
    <scope>NUCLEOTIDE SEQUENCE</scope>
    <source>
        <strain evidence="1">BD1B2-1</strain>
    </source>
</reference>
<gene>
    <name evidence="1" type="ORF">QNI22_16560</name>
</gene>
<accession>A0AAE3R348</accession>
<dbReference type="AlphaFoldDB" id="A0AAE3R348"/>
<dbReference type="RefSeq" id="WP_314512229.1">
    <property type="nucleotide sequence ID" value="NZ_JASJOU010000005.1"/>
</dbReference>
<dbReference type="EMBL" id="JASJOU010000005">
    <property type="protein sequence ID" value="MDJ1502280.1"/>
    <property type="molecule type" value="Genomic_DNA"/>
</dbReference>
<protein>
    <submittedName>
        <fullName evidence="1">Uncharacterized protein</fullName>
    </submittedName>
</protein>
<organism evidence="1 2">
    <name type="scientific">Xanthocytophaga agilis</name>
    <dbReference type="NCBI Taxonomy" id="3048010"/>
    <lineage>
        <taxon>Bacteria</taxon>
        <taxon>Pseudomonadati</taxon>
        <taxon>Bacteroidota</taxon>
        <taxon>Cytophagia</taxon>
        <taxon>Cytophagales</taxon>
        <taxon>Rhodocytophagaceae</taxon>
        <taxon>Xanthocytophaga</taxon>
    </lineage>
</organism>
<sequence>MHDIEPSYNWETYYIAAEDERSPFYGREYNFNEYEHDVYGYYIHPLWDEFGSETLYCKILYTDYDRQFTVIEMFGEWNDTLHNDVMYFKRNVIDHLVGEGIKKYILIGENLLNFHGSDDEYYAEWFEEVEDGWIAAVSFRDFVEAEWKKFHLDYYINFGGTLQIENWRTYLPPRFFELVNSLIVRRLQ</sequence>
<dbReference type="Proteomes" id="UP001232063">
    <property type="component" value="Unassembled WGS sequence"/>
</dbReference>
<evidence type="ECO:0000313" key="2">
    <source>
        <dbReference type="Proteomes" id="UP001232063"/>
    </source>
</evidence>
<name>A0AAE3R348_9BACT</name>